<feature type="compositionally biased region" description="Polar residues" evidence="3">
    <location>
        <begin position="803"/>
        <end position="817"/>
    </location>
</feature>
<evidence type="ECO:0000313" key="7">
    <source>
        <dbReference type="Proteomes" id="UP001239994"/>
    </source>
</evidence>
<dbReference type="PROSITE" id="PS50021">
    <property type="entry name" value="CH"/>
    <property type="match status" value="1"/>
</dbReference>
<dbReference type="CDD" id="cd21205">
    <property type="entry name" value="CH_LRCH"/>
    <property type="match status" value="1"/>
</dbReference>
<dbReference type="SUPFAM" id="SSF52058">
    <property type="entry name" value="L domain-like"/>
    <property type="match status" value="1"/>
</dbReference>
<dbReference type="PROSITE" id="PS51450">
    <property type="entry name" value="LRR"/>
    <property type="match status" value="3"/>
</dbReference>
<evidence type="ECO:0000313" key="6">
    <source>
        <dbReference type="EMBL" id="KAK1797142.1"/>
    </source>
</evidence>
<proteinExistence type="predicted"/>
<keyword evidence="1" id="KW-0433">Leucine-rich repeat</keyword>
<dbReference type="Pfam" id="PF00307">
    <property type="entry name" value="CH"/>
    <property type="match status" value="1"/>
</dbReference>
<dbReference type="PRINTS" id="PR00019">
    <property type="entry name" value="LEURICHRPT"/>
</dbReference>
<dbReference type="SMART" id="SM00364">
    <property type="entry name" value="LRR_BAC"/>
    <property type="match status" value="6"/>
</dbReference>
<dbReference type="GO" id="GO:0005737">
    <property type="term" value="C:cytoplasm"/>
    <property type="evidence" value="ECO:0007669"/>
    <property type="project" value="TreeGrafter"/>
</dbReference>
<sequence>MAAGDGAQLPATIAASRSVEKSLEEAALSGALVLSNRKLKEFPRTARNYDLSDITHADLSKNRLCELPEEVCQFISLETLSVYHNCVRSLPSSLCQLQALTYLNLSRNQLSSLPLAVCQLPLLRVLNLSNNKLSLLPASIHTLTHLRQLDVSCNELQSLPMELGQLESLRDLNLRRNQLTTLPEAKGSLLVSRTPPPAELSELPLVRLDVSCNRISRVPVCYRHLRHLQTIILDNNPLQMPPAQICSKGKIHFFKYLNMEACKRSHDQLERVLRPSGFNTCLSDQELFPGQYGGLDSGFNSVDSGSKRWSGNESADDFSERSLRLAEISRERTNLQEEEEKDAPQDTPRMNGDLEQVDFIDSSITEEEDESSKHKPPTPAQTSPPQGKSDSSRSTPAHSPVFMCSRYIWPPQCTPHLLNQFRPPSLFSRCNGPPSLFSRCKGSSSLFTRCKGPLSLFTRRNGPLSLFTRRNGPLSPFTRRNGPLSPFTRRNGPPSPFTRRNGPPSPFTRRNGPLSPFTRRNGPLSPFTRRNGPLSPFTRRNGPLSPFTRRNGPPSPFTRRNGPPSLFTRRNGPLSLFTRRKGPLSLFTRRKGPPSPFTRRKGPPSPFTRRKGPPSPFTRRPPSLFTRRNGPLSPFTRRNGLPLLFTRRNGPLSPFTRCNGPLSPFTRRNGPLSLFTRRKGPPSPFTRCKGPPSPFTRCRGSSTPFTHRKGPPSPFTRRKGPPSPFTRRKGPPSPFTRRKGPPSPFTRRKGPPSPSVGSESADVGSLSSPTLEERRRPGTLQLWQDRERAQQQRDRERVRDSTSQKMAVKTGSQSAVTAKQAGTGSVSGGDSTDSSASINGLRQRCESVDQTCLTFQASSLQRSTSRIDVPKPCSPTGSAPKPNSFLFRTSSRCNVKNSGSVQCLADSGHSESRSTLKSPREERADISHLRKSLESRLKITLSEDLGDALANGAVLCQLVNHIRPRSVSIIHIPSPAVPKLSAAKCRLNVENFVTACRRLGVPETEVCLVSDILCSKLRAVHRCVEALLVIGGGEELKEEENALPLPPSPFSLIPTGFLLFYCLAMTLLYLLYCYLT</sequence>
<feature type="non-terminal residue" evidence="6">
    <location>
        <position position="1076"/>
    </location>
</feature>
<dbReference type="Pfam" id="PF13855">
    <property type="entry name" value="LRR_8"/>
    <property type="match status" value="2"/>
</dbReference>
<dbReference type="Gene3D" id="3.80.10.10">
    <property type="entry name" value="Ribonuclease Inhibitor"/>
    <property type="match status" value="2"/>
</dbReference>
<dbReference type="Pfam" id="PF00560">
    <property type="entry name" value="LRR_1"/>
    <property type="match status" value="1"/>
</dbReference>
<accession>A0AAD8ZD29</accession>
<dbReference type="InterPro" id="IPR036872">
    <property type="entry name" value="CH_dom_sf"/>
</dbReference>
<name>A0AAD8ZD29_9TELE</name>
<feature type="compositionally biased region" description="Basic and acidic residues" evidence="3">
    <location>
        <begin position="784"/>
        <end position="802"/>
    </location>
</feature>
<keyword evidence="4" id="KW-1133">Transmembrane helix</keyword>
<feature type="region of interest" description="Disordered" evidence="3">
    <location>
        <begin position="655"/>
        <end position="838"/>
    </location>
</feature>
<evidence type="ECO:0000256" key="1">
    <source>
        <dbReference type="ARBA" id="ARBA00022614"/>
    </source>
</evidence>
<dbReference type="InterPro" id="IPR001715">
    <property type="entry name" value="CH_dom"/>
</dbReference>
<dbReference type="SMART" id="SM00033">
    <property type="entry name" value="CH"/>
    <property type="match status" value="1"/>
</dbReference>
<organism evidence="6 7">
    <name type="scientific">Electrophorus voltai</name>
    <dbReference type="NCBI Taxonomy" id="2609070"/>
    <lineage>
        <taxon>Eukaryota</taxon>
        <taxon>Metazoa</taxon>
        <taxon>Chordata</taxon>
        <taxon>Craniata</taxon>
        <taxon>Vertebrata</taxon>
        <taxon>Euteleostomi</taxon>
        <taxon>Actinopterygii</taxon>
        <taxon>Neopterygii</taxon>
        <taxon>Teleostei</taxon>
        <taxon>Ostariophysi</taxon>
        <taxon>Gymnotiformes</taxon>
        <taxon>Gymnotoidei</taxon>
        <taxon>Gymnotidae</taxon>
        <taxon>Electrophorus</taxon>
    </lineage>
</organism>
<dbReference type="InterPro" id="IPR003591">
    <property type="entry name" value="Leu-rich_rpt_typical-subtyp"/>
</dbReference>
<dbReference type="FunFam" id="3.80.10.10:FF:000007">
    <property type="entry name" value="Leucine-rich repeat and calponin homology domain-containing protein 1 isoform 3"/>
    <property type="match status" value="1"/>
</dbReference>
<dbReference type="Proteomes" id="UP001239994">
    <property type="component" value="Unassembled WGS sequence"/>
</dbReference>
<dbReference type="Gene3D" id="1.10.418.10">
    <property type="entry name" value="Calponin-like domain"/>
    <property type="match status" value="1"/>
</dbReference>
<feature type="compositionally biased region" description="Low complexity" evidence="3">
    <location>
        <begin position="821"/>
        <end position="837"/>
    </location>
</feature>
<gene>
    <name evidence="6" type="ORF">P4O66_008533</name>
</gene>
<keyword evidence="4" id="KW-0472">Membrane</keyword>
<feature type="compositionally biased region" description="Basic residues" evidence="3">
    <location>
        <begin position="706"/>
        <end position="750"/>
    </location>
</feature>
<evidence type="ECO:0000256" key="4">
    <source>
        <dbReference type="SAM" id="Phobius"/>
    </source>
</evidence>
<dbReference type="PANTHER" id="PTHR48051">
    <property type="match status" value="1"/>
</dbReference>
<reference evidence="6" key="1">
    <citation type="submission" date="2023-03" db="EMBL/GenBank/DDBJ databases">
        <title>Electrophorus voltai genome.</title>
        <authorList>
            <person name="Bian C."/>
        </authorList>
    </citation>
    <scope>NUCLEOTIDE SEQUENCE</scope>
    <source>
        <strain evidence="6">CB-2022</strain>
        <tissue evidence="6">Muscle</tissue>
    </source>
</reference>
<evidence type="ECO:0000256" key="3">
    <source>
        <dbReference type="SAM" id="MobiDB-lite"/>
    </source>
</evidence>
<protein>
    <recommendedName>
        <fullName evidence="5">Calponin-homology (CH) domain-containing protein</fullName>
    </recommendedName>
</protein>
<feature type="region of interest" description="Disordered" evidence="3">
    <location>
        <begin position="329"/>
        <end position="397"/>
    </location>
</feature>
<dbReference type="AlphaFoldDB" id="A0AAD8ZD29"/>
<dbReference type="SUPFAM" id="SSF47576">
    <property type="entry name" value="Calponin-homology domain, CH-domain"/>
    <property type="match status" value="1"/>
</dbReference>
<keyword evidence="4" id="KW-0812">Transmembrane</keyword>
<comment type="caution">
    <text evidence="6">The sequence shown here is derived from an EMBL/GenBank/DDBJ whole genome shotgun (WGS) entry which is preliminary data.</text>
</comment>
<dbReference type="EMBL" id="JAROKS010000014">
    <property type="protein sequence ID" value="KAK1797142.1"/>
    <property type="molecule type" value="Genomic_DNA"/>
</dbReference>
<dbReference type="InterPro" id="IPR032675">
    <property type="entry name" value="LRR_dom_sf"/>
</dbReference>
<feature type="compositionally biased region" description="Polar residues" evidence="3">
    <location>
        <begin position="380"/>
        <end position="397"/>
    </location>
</feature>
<evidence type="ECO:0000259" key="5">
    <source>
        <dbReference type="PROSITE" id="PS50021"/>
    </source>
</evidence>
<dbReference type="InterPro" id="IPR050216">
    <property type="entry name" value="LRR_domain-containing"/>
</dbReference>
<feature type="region of interest" description="Disordered" evidence="3">
    <location>
        <begin position="467"/>
        <end position="642"/>
    </location>
</feature>
<feature type="domain" description="Calponin-homology (CH)" evidence="5">
    <location>
        <begin position="919"/>
        <end position="1032"/>
    </location>
</feature>
<keyword evidence="2" id="KW-0677">Repeat</keyword>
<dbReference type="SMART" id="SM00369">
    <property type="entry name" value="LRR_TYP"/>
    <property type="match status" value="6"/>
</dbReference>
<feature type="transmembrane region" description="Helical" evidence="4">
    <location>
        <begin position="1052"/>
        <end position="1075"/>
    </location>
</feature>
<dbReference type="PANTHER" id="PTHR48051:SF64">
    <property type="entry name" value="LEUCINE RICH REPEATS AND CALPONIN HOMOLOGY DOMAIN CONTAINING 4"/>
    <property type="match status" value="1"/>
</dbReference>
<feature type="compositionally biased region" description="Basic residues" evidence="3">
    <location>
        <begin position="578"/>
        <end position="612"/>
    </location>
</feature>
<keyword evidence="7" id="KW-1185">Reference proteome</keyword>
<evidence type="ECO:0000256" key="2">
    <source>
        <dbReference type="ARBA" id="ARBA00022737"/>
    </source>
</evidence>
<dbReference type="InterPro" id="IPR001611">
    <property type="entry name" value="Leu-rich_rpt"/>
</dbReference>